<sequence length="268" mass="30160">MSERPGDHHPGSSPPAGERPEGAGTIDFGYQQVPVGEKAQRVRQVFRSVADRYDLMNDLMSAGLHRLWKHQAINRVQPRRGHRVLDLAAGTGDLSLVLSRRVGPEGEVVMTDINEAMLARGRDRMLDAGRVGNLRYALCNAEALPFPDQYFDRVTIAFGLRNVTDKDRALREMHRVLKPGGWATVLEFSRVYLPPLRPVYDLYSFRVLPVMGKLVANDAESYRYLAESIRMHPPQEQLAEMMTAAGFEDVDYLNLSAGVVAIHRGFRY</sequence>
<dbReference type="EC" id="2.1.1.163" evidence="6"/>
<comment type="pathway">
    <text evidence="6">Quinol/quinone metabolism; menaquinone biosynthesis; menaquinol from 1,4-dihydroxy-2-naphthoate: step 2/2.</text>
</comment>
<dbReference type="Pfam" id="PF01209">
    <property type="entry name" value="Ubie_methyltran"/>
    <property type="match status" value="1"/>
</dbReference>
<keyword evidence="2 6" id="KW-0489">Methyltransferase</keyword>
<protein>
    <recommendedName>
        <fullName evidence="6">Ubiquinone/menaquinone biosynthesis C-methyltransferase UbiE</fullName>
        <ecNumber evidence="6">2.1.1.163</ecNumber>
        <ecNumber evidence="6">2.1.1.201</ecNumber>
    </recommendedName>
    <alternativeName>
        <fullName evidence="6">2-methoxy-6-polyprenyl-1,4-benzoquinol methylase</fullName>
    </alternativeName>
    <alternativeName>
        <fullName evidence="6">Demethylmenaquinone methyltransferase</fullName>
    </alternativeName>
</protein>
<dbReference type="GO" id="GO:0008425">
    <property type="term" value="F:2-methoxy-6-polyprenyl-1,4-benzoquinol methyltransferase activity"/>
    <property type="evidence" value="ECO:0007669"/>
    <property type="project" value="UniProtKB-UniRule"/>
</dbReference>
<dbReference type="GO" id="GO:0009234">
    <property type="term" value="P:menaquinone biosynthetic process"/>
    <property type="evidence" value="ECO:0007669"/>
    <property type="project" value="UniProtKB-UniRule"/>
</dbReference>
<comment type="caution">
    <text evidence="6">Lacks conserved residue(s) required for the propagation of feature annotation.</text>
</comment>
<proteinExistence type="inferred from homology"/>
<evidence type="ECO:0000256" key="4">
    <source>
        <dbReference type="ARBA" id="ARBA00022688"/>
    </source>
</evidence>
<comment type="catalytic activity">
    <reaction evidence="6">
        <text>a 2-methoxy-6-(all-trans-polyprenyl)benzene-1,4-diol + S-adenosyl-L-methionine = a 5-methoxy-2-methyl-3-(all-trans-polyprenyl)benzene-1,4-diol + S-adenosyl-L-homocysteine + H(+)</text>
        <dbReference type="Rhea" id="RHEA:28286"/>
        <dbReference type="Rhea" id="RHEA-COMP:10858"/>
        <dbReference type="Rhea" id="RHEA-COMP:10859"/>
        <dbReference type="ChEBI" id="CHEBI:15378"/>
        <dbReference type="ChEBI" id="CHEBI:57856"/>
        <dbReference type="ChEBI" id="CHEBI:59789"/>
        <dbReference type="ChEBI" id="CHEBI:84166"/>
        <dbReference type="ChEBI" id="CHEBI:84167"/>
        <dbReference type="EC" id="2.1.1.201"/>
    </reaction>
</comment>
<dbReference type="AlphaFoldDB" id="A0A498C8B9"/>
<dbReference type="SUPFAM" id="SSF53335">
    <property type="entry name" value="S-adenosyl-L-methionine-dependent methyltransferases"/>
    <property type="match status" value="1"/>
</dbReference>
<comment type="catalytic activity">
    <reaction evidence="6">
        <text>a 2-demethylmenaquinol + S-adenosyl-L-methionine = a menaquinol + S-adenosyl-L-homocysteine + H(+)</text>
        <dbReference type="Rhea" id="RHEA:42640"/>
        <dbReference type="Rhea" id="RHEA-COMP:9539"/>
        <dbReference type="Rhea" id="RHEA-COMP:9563"/>
        <dbReference type="ChEBI" id="CHEBI:15378"/>
        <dbReference type="ChEBI" id="CHEBI:18151"/>
        <dbReference type="ChEBI" id="CHEBI:55437"/>
        <dbReference type="ChEBI" id="CHEBI:57856"/>
        <dbReference type="ChEBI" id="CHEBI:59789"/>
        <dbReference type="EC" id="2.1.1.163"/>
    </reaction>
</comment>
<feature type="binding site" evidence="6">
    <location>
        <position position="91"/>
    </location>
    <ligand>
        <name>S-adenosyl-L-methionine</name>
        <dbReference type="ChEBI" id="CHEBI:59789"/>
    </ligand>
</feature>
<dbReference type="GO" id="GO:0043770">
    <property type="term" value="F:demethylmenaquinone methyltransferase activity"/>
    <property type="evidence" value="ECO:0007669"/>
    <property type="project" value="UniProtKB-UniRule"/>
</dbReference>
<comment type="caution">
    <text evidence="8">The sequence shown here is derived from an EMBL/GenBank/DDBJ whole genome shotgun (WGS) entry which is preliminary data.</text>
</comment>
<dbReference type="GO" id="GO:0009060">
    <property type="term" value="P:aerobic respiration"/>
    <property type="evidence" value="ECO:0007669"/>
    <property type="project" value="UniProtKB-UniRule"/>
</dbReference>
<comment type="function">
    <text evidence="6">Methyltransferase required for the conversion of demethylmenaquinol (DMKH2) to menaquinol (MKH2) and the conversion of 2-polyprenyl-6-methoxy-1,4-benzoquinol (DDMQH2) to 2-polyprenyl-3-methyl-6-methoxy-1,4-benzoquinol (DMQH2).</text>
</comment>
<dbReference type="PROSITE" id="PS01184">
    <property type="entry name" value="UBIE_2"/>
    <property type="match status" value="1"/>
</dbReference>
<dbReference type="HAMAP" id="MF_01813">
    <property type="entry name" value="MenG_UbiE_methyltr"/>
    <property type="match status" value="1"/>
</dbReference>
<dbReference type="NCBIfam" id="NF001240">
    <property type="entry name" value="PRK00216.1-1"/>
    <property type="match status" value="1"/>
</dbReference>
<evidence type="ECO:0000313" key="9">
    <source>
        <dbReference type="Proteomes" id="UP000275461"/>
    </source>
</evidence>
<dbReference type="PANTHER" id="PTHR43591:SF24">
    <property type="entry name" value="2-METHOXY-6-POLYPRENYL-1,4-BENZOQUINOL METHYLASE, MITOCHONDRIAL"/>
    <property type="match status" value="1"/>
</dbReference>
<evidence type="ECO:0000256" key="1">
    <source>
        <dbReference type="ARBA" id="ARBA00022428"/>
    </source>
</evidence>
<evidence type="ECO:0000256" key="7">
    <source>
        <dbReference type="SAM" id="MobiDB-lite"/>
    </source>
</evidence>
<evidence type="ECO:0000256" key="5">
    <source>
        <dbReference type="ARBA" id="ARBA00022691"/>
    </source>
</evidence>
<keyword evidence="5 6" id="KW-0949">S-adenosyl-L-methionine</keyword>
<comment type="similarity">
    <text evidence="6">Belongs to the class I-like SAM-binding methyltransferase superfamily. MenG/UbiE family.</text>
</comment>
<dbReference type="InterPro" id="IPR029063">
    <property type="entry name" value="SAM-dependent_MTases_sf"/>
</dbReference>
<dbReference type="UniPathway" id="UPA00079">
    <property type="reaction ID" value="UER00169"/>
</dbReference>
<keyword evidence="3 6" id="KW-0808">Transferase</keyword>
<dbReference type="PROSITE" id="PS01183">
    <property type="entry name" value="UBIE_1"/>
    <property type="match status" value="1"/>
</dbReference>
<dbReference type="EMBL" id="RCDA01000001">
    <property type="protein sequence ID" value="RLK51693.1"/>
    <property type="molecule type" value="Genomic_DNA"/>
</dbReference>
<dbReference type="Proteomes" id="UP000275461">
    <property type="component" value="Unassembled WGS sequence"/>
</dbReference>
<dbReference type="RefSeq" id="WP_245971105.1">
    <property type="nucleotide sequence ID" value="NZ_RCDA01000001.1"/>
</dbReference>
<dbReference type="EC" id="2.1.1.201" evidence="6"/>
<evidence type="ECO:0000256" key="2">
    <source>
        <dbReference type="ARBA" id="ARBA00022603"/>
    </source>
</evidence>
<gene>
    <name evidence="6" type="primary">ubiE</name>
    <name evidence="8" type="ORF">DFR31_1639</name>
</gene>
<keyword evidence="1 6" id="KW-0474">Menaquinone biosynthesis</keyword>
<keyword evidence="4 6" id="KW-0831">Ubiquinone biosynthesis</keyword>
<evidence type="ECO:0000313" key="8">
    <source>
        <dbReference type="EMBL" id="RLK51693.1"/>
    </source>
</evidence>
<keyword evidence="9" id="KW-1185">Reference proteome</keyword>
<feature type="compositionally biased region" description="Basic and acidic residues" evidence="7">
    <location>
        <begin position="1"/>
        <end position="10"/>
    </location>
</feature>
<feature type="binding site" evidence="6">
    <location>
        <position position="112"/>
    </location>
    <ligand>
        <name>S-adenosyl-L-methionine</name>
        <dbReference type="ChEBI" id="CHEBI:59789"/>
    </ligand>
</feature>
<dbReference type="UniPathway" id="UPA00232"/>
<comment type="pathway">
    <text evidence="6">Cofactor biosynthesis; ubiquinone biosynthesis.</text>
</comment>
<dbReference type="Gene3D" id="3.40.50.150">
    <property type="entry name" value="Vaccinia Virus protein VP39"/>
    <property type="match status" value="1"/>
</dbReference>
<name>A0A498C8B9_9GAMM</name>
<dbReference type="CDD" id="cd02440">
    <property type="entry name" value="AdoMet_MTases"/>
    <property type="match status" value="1"/>
</dbReference>
<dbReference type="PANTHER" id="PTHR43591">
    <property type="entry name" value="METHYLTRANSFERASE"/>
    <property type="match status" value="1"/>
</dbReference>
<feature type="binding site" evidence="6">
    <location>
        <begin position="140"/>
        <end position="141"/>
    </location>
    <ligand>
        <name>S-adenosyl-L-methionine</name>
        <dbReference type="ChEBI" id="CHEBI:59789"/>
    </ligand>
</feature>
<organism evidence="8 9">
    <name type="scientific">Alkalispirillum mobile</name>
    <dbReference type="NCBI Taxonomy" id="85925"/>
    <lineage>
        <taxon>Bacteria</taxon>
        <taxon>Pseudomonadati</taxon>
        <taxon>Pseudomonadota</taxon>
        <taxon>Gammaproteobacteria</taxon>
        <taxon>Chromatiales</taxon>
        <taxon>Ectothiorhodospiraceae</taxon>
        <taxon>Alkalispirillum</taxon>
    </lineage>
</organism>
<dbReference type="NCBIfam" id="TIGR01934">
    <property type="entry name" value="MenG_MenH_UbiE"/>
    <property type="match status" value="1"/>
</dbReference>
<evidence type="ECO:0000256" key="3">
    <source>
        <dbReference type="ARBA" id="ARBA00022679"/>
    </source>
</evidence>
<accession>A0A498C8B9</accession>
<dbReference type="InterPro" id="IPR023576">
    <property type="entry name" value="UbiE/COQ5_MeTrFase_CS"/>
</dbReference>
<evidence type="ECO:0000256" key="6">
    <source>
        <dbReference type="HAMAP-Rule" id="MF_01813"/>
    </source>
</evidence>
<dbReference type="PROSITE" id="PS51608">
    <property type="entry name" value="SAM_MT_UBIE"/>
    <property type="match status" value="1"/>
</dbReference>
<feature type="region of interest" description="Disordered" evidence="7">
    <location>
        <begin position="1"/>
        <end position="27"/>
    </location>
</feature>
<dbReference type="GO" id="GO:0032259">
    <property type="term" value="P:methylation"/>
    <property type="evidence" value="ECO:0007669"/>
    <property type="project" value="UniProtKB-KW"/>
</dbReference>
<dbReference type="NCBIfam" id="NF001244">
    <property type="entry name" value="PRK00216.1-5"/>
    <property type="match status" value="1"/>
</dbReference>
<reference evidence="8 9" key="1">
    <citation type="submission" date="2018-10" db="EMBL/GenBank/DDBJ databases">
        <title>Genomic Encyclopedia of Type Strains, Phase IV (KMG-IV): sequencing the most valuable type-strain genomes for metagenomic binning, comparative biology and taxonomic classification.</title>
        <authorList>
            <person name="Goeker M."/>
        </authorList>
    </citation>
    <scope>NUCLEOTIDE SEQUENCE [LARGE SCALE GENOMIC DNA]</scope>
    <source>
        <strain evidence="8 9">DSM 12769</strain>
    </source>
</reference>
<dbReference type="InterPro" id="IPR004033">
    <property type="entry name" value="UbiE/COQ5_MeTrFase"/>
</dbReference>